<organism evidence="8 9">
    <name type="scientific">Thermoflexibacter ruber</name>
    <dbReference type="NCBI Taxonomy" id="1003"/>
    <lineage>
        <taxon>Bacteria</taxon>
        <taxon>Pseudomonadati</taxon>
        <taxon>Bacteroidota</taxon>
        <taxon>Cytophagia</taxon>
        <taxon>Cytophagales</taxon>
        <taxon>Thermoflexibacteraceae</taxon>
        <taxon>Thermoflexibacter</taxon>
    </lineage>
</organism>
<dbReference type="AlphaFoldDB" id="A0A1I2J3L3"/>
<sequence length="447" mass="49999">MAVRMSDTRSRGVAIEESTEALHEVHAQSNIIIVGAGVAGMYAAYLLHNQGIEVTILEASAQWGGRVRTLEGFASFPVEIGAEEIHGENSLYYQMVKQANIEMFDSESGENLYFVNDELLSEDRINENKHYKKALDLIEEIVNYEGEDISLQEYMDKQKIDKSIQHILNAELANERGTSASRLSMKGLAYEFQHWKAGYQTFMLKNHSHSAILKNYFASILDKIQYNQEVKAIDYSEDLVSIITQNGQSFQASKVVLTVPLTILKANLINFYPVLPKEKELAIQKIGMGAGMKVILKFKQAFWGEHTNSIFGQLVPEYWVTSFQRNENEYVLTALVNGVNAEFLSHQGEEAINSILNELDNIFGANVASANLEKSYLMDWTKEPFIKGTYSFDKVGGGDSRQILAEPIAEKLFFAGEATCTNGHHASIHGAMESAARAVKEILETNL</sequence>
<evidence type="ECO:0000259" key="7">
    <source>
        <dbReference type="Pfam" id="PF01593"/>
    </source>
</evidence>
<keyword evidence="5" id="KW-0073">Auxin biosynthesis</keyword>
<gene>
    <name evidence="8" type="ORF">SAMN04488541_104128</name>
</gene>
<dbReference type="InterPro" id="IPR002937">
    <property type="entry name" value="Amino_oxidase"/>
</dbReference>
<evidence type="ECO:0000313" key="9">
    <source>
        <dbReference type="Proteomes" id="UP000199513"/>
    </source>
</evidence>
<proteinExistence type="inferred from homology"/>
<dbReference type="InterPro" id="IPR050281">
    <property type="entry name" value="Flavin_monoamine_oxidase"/>
</dbReference>
<reference evidence="8 9" key="1">
    <citation type="submission" date="2016-10" db="EMBL/GenBank/DDBJ databases">
        <authorList>
            <person name="de Groot N.N."/>
        </authorList>
    </citation>
    <scope>NUCLEOTIDE SEQUENCE [LARGE SCALE GENOMIC DNA]</scope>
    <source>
        <strain>GEY</strain>
        <strain evidence="9">DSM 9560</strain>
    </source>
</reference>
<dbReference type="Gene3D" id="3.90.660.10">
    <property type="match status" value="1"/>
</dbReference>
<comment type="similarity">
    <text evidence="2">Belongs to the tryptophan 2-monooxygenase family.</text>
</comment>
<dbReference type="SUPFAM" id="SSF54373">
    <property type="entry name" value="FAD-linked reductases, C-terminal domain"/>
    <property type="match status" value="1"/>
</dbReference>
<evidence type="ECO:0000256" key="5">
    <source>
        <dbReference type="ARBA" id="ARBA00023070"/>
    </source>
</evidence>
<dbReference type="RefSeq" id="WP_091548942.1">
    <property type="nucleotide sequence ID" value="NZ_FONY01000041.1"/>
</dbReference>
<dbReference type="Pfam" id="PF01593">
    <property type="entry name" value="Amino_oxidase"/>
    <property type="match status" value="1"/>
</dbReference>
<dbReference type="GO" id="GO:0050361">
    <property type="term" value="F:tryptophan 2-monooxygenase activity"/>
    <property type="evidence" value="ECO:0007669"/>
    <property type="project" value="UniProtKB-EC"/>
</dbReference>
<dbReference type="InterPro" id="IPR036188">
    <property type="entry name" value="FAD/NAD-bd_sf"/>
</dbReference>
<dbReference type="SUPFAM" id="SSF51905">
    <property type="entry name" value="FAD/NAD(P)-binding domain"/>
    <property type="match status" value="1"/>
</dbReference>
<keyword evidence="9" id="KW-1185">Reference proteome</keyword>
<dbReference type="Gene3D" id="3.50.50.60">
    <property type="entry name" value="FAD/NAD(P)-binding domain"/>
    <property type="match status" value="1"/>
</dbReference>
<dbReference type="Proteomes" id="UP000199513">
    <property type="component" value="Unassembled WGS sequence"/>
</dbReference>
<evidence type="ECO:0000256" key="6">
    <source>
        <dbReference type="ARBA" id="ARBA00047321"/>
    </source>
</evidence>
<evidence type="ECO:0000256" key="4">
    <source>
        <dbReference type="ARBA" id="ARBA00017871"/>
    </source>
</evidence>
<dbReference type="OrthoDB" id="56323at2"/>
<feature type="domain" description="Amine oxidase" evidence="7">
    <location>
        <begin position="38"/>
        <end position="443"/>
    </location>
</feature>
<comment type="pathway">
    <text evidence="1">Plant hormone metabolism; auxin biosynthesis.</text>
</comment>
<dbReference type="GO" id="GO:0009851">
    <property type="term" value="P:auxin biosynthetic process"/>
    <property type="evidence" value="ECO:0007669"/>
    <property type="project" value="UniProtKB-KW"/>
</dbReference>
<dbReference type="EMBL" id="FONY01000041">
    <property type="protein sequence ID" value="SFF49084.1"/>
    <property type="molecule type" value="Genomic_DNA"/>
</dbReference>
<protein>
    <recommendedName>
        <fullName evidence="4">Tryptophan 2-monooxygenase</fullName>
        <ecNumber evidence="3">1.13.12.3</ecNumber>
    </recommendedName>
</protein>
<dbReference type="PANTHER" id="PTHR10742">
    <property type="entry name" value="FLAVIN MONOAMINE OXIDASE"/>
    <property type="match status" value="1"/>
</dbReference>
<evidence type="ECO:0000256" key="1">
    <source>
        <dbReference type="ARBA" id="ARBA00004814"/>
    </source>
</evidence>
<dbReference type="PANTHER" id="PTHR10742:SF418">
    <property type="entry name" value="AMINE OXIDASE DOMAIN-CONTAINING PROTEIN"/>
    <property type="match status" value="1"/>
</dbReference>
<comment type="catalytic activity">
    <reaction evidence="6">
        <text>L-tryptophan + O2 = indole-3-acetamide + CO2 + H2O</text>
        <dbReference type="Rhea" id="RHEA:16165"/>
        <dbReference type="ChEBI" id="CHEBI:15377"/>
        <dbReference type="ChEBI" id="CHEBI:15379"/>
        <dbReference type="ChEBI" id="CHEBI:16031"/>
        <dbReference type="ChEBI" id="CHEBI:16526"/>
        <dbReference type="ChEBI" id="CHEBI:57912"/>
        <dbReference type="EC" id="1.13.12.3"/>
    </reaction>
</comment>
<name>A0A1I2J3L3_9BACT</name>
<evidence type="ECO:0000256" key="2">
    <source>
        <dbReference type="ARBA" id="ARBA00005833"/>
    </source>
</evidence>
<dbReference type="EC" id="1.13.12.3" evidence="3"/>
<accession>A0A1I2J3L3</accession>
<evidence type="ECO:0000313" key="8">
    <source>
        <dbReference type="EMBL" id="SFF49084.1"/>
    </source>
</evidence>
<evidence type="ECO:0000256" key="3">
    <source>
        <dbReference type="ARBA" id="ARBA00012535"/>
    </source>
</evidence>
<dbReference type="STRING" id="1003.SAMN04488541_104128"/>